<dbReference type="InterPro" id="IPR043502">
    <property type="entry name" value="DNA/RNA_pol_sf"/>
</dbReference>
<comment type="caution">
    <text evidence="2">The sequence shown here is derived from an EMBL/GenBank/DDBJ whole genome shotgun (WGS) entry which is preliminary data.</text>
</comment>
<dbReference type="PANTHER" id="PTHR24559:SF444">
    <property type="entry name" value="REVERSE TRANSCRIPTASE DOMAIN-CONTAINING PROTEIN"/>
    <property type="match status" value="1"/>
</dbReference>
<feature type="region of interest" description="Disordered" evidence="1">
    <location>
        <begin position="401"/>
        <end position="441"/>
    </location>
</feature>
<feature type="compositionally biased region" description="Polar residues" evidence="1">
    <location>
        <begin position="356"/>
        <end position="365"/>
    </location>
</feature>
<reference evidence="2 3" key="1">
    <citation type="journal article" date="2021" name="Commun. Biol.">
        <title>The genome of Shorea leprosula (Dipterocarpaceae) highlights the ecological relevance of drought in aseasonal tropical rainforests.</title>
        <authorList>
            <person name="Ng K.K.S."/>
            <person name="Kobayashi M.J."/>
            <person name="Fawcett J.A."/>
            <person name="Hatakeyama M."/>
            <person name="Paape T."/>
            <person name="Ng C.H."/>
            <person name="Ang C.C."/>
            <person name="Tnah L.H."/>
            <person name="Lee C.T."/>
            <person name="Nishiyama T."/>
            <person name="Sese J."/>
            <person name="O'Brien M.J."/>
            <person name="Copetti D."/>
            <person name="Mohd Noor M.I."/>
            <person name="Ong R.C."/>
            <person name="Putra M."/>
            <person name="Sireger I.Z."/>
            <person name="Indrioko S."/>
            <person name="Kosugi Y."/>
            <person name="Izuno A."/>
            <person name="Isagi Y."/>
            <person name="Lee S.L."/>
            <person name="Shimizu K.K."/>
        </authorList>
    </citation>
    <scope>NUCLEOTIDE SEQUENCE [LARGE SCALE GENOMIC DNA]</scope>
    <source>
        <strain evidence="2">214</strain>
    </source>
</reference>
<accession>A0AAV5M3C2</accession>
<proteinExistence type="predicted"/>
<dbReference type="Gene3D" id="3.30.70.270">
    <property type="match status" value="1"/>
</dbReference>
<evidence type="ECO:0008006" key="4">
    <source>
        <dbReference type="Google" id="ProtNLM"/>
    </source>
</evidence>
<dbReference type="SUPFAM" id="SSF56672">
    <property type="entry name" value="DNA/RNA polymerases"/>
    <property type="match status" value="1"/>
</dbReference>
<feature type="region of interest" description="Disordered" evidence="1">
    <location>
        <begin position="344"/>
        <end position="365"/>
    </location>
</feature>
<gene>
    <name evidence="2" type="ORF">SLEP1_g51239</name>
</gene>
<dbReference type="Proteomes" id="UP001054252">
    <property type="component" value="Unassembled WGS sequence"/>
</dbReference>
<dbReference type="PANTHER" id="PTHR24559">
    <property type="entry name" value="TRANSPOSON TY3-I GAG-POL POLYPROTEIN"/>
    <property type="match status" value="1"/>
</dbReference>
<dbReference type="EMBL" id="BPVZ01000175">
    <property type="protein sequence ID" value="GKV44010.1"/>
    <property type="molecule type" value="Genomic_DNA"/>
</dbReference>
<evidence type="ECO:0000313" key="3">
    <source>
        <dbReference type="Proteomes" id="UP001054252"/>
    </source>
</evidence>
<dbReference type="AlphaFoldDB" id="A0AAV5M3C2"/>
<dbReference type="InterPro" id="IPR053134">
    <property type="entry name" value="RNA-dir_DNA_polymerase"/>
</dbReference>
<protein>
    <recommendedName>
        <fullName evidence="4">Retrotransposon gag domain-containing protein</fullName>
    </recommendedName>
</protein>
<organism evidence="2 3">
    <name type="scientific">Rubroshorea leprosula</name>
    <dbReference type="NCBI Taxonomy" id="152421"/>
    <lineage>
        <taxon>Eukaryota</taxon>
        <taxon>Viridiplantae</taxon>
        <taxon>Streptophyta</taxon>
        <taxon>Embryophyta</taxon>
        <taxon>Tracheophyta</taxon>
        <taxon>Spermatophyta</taxon>
        <taxon>Magnoliopsida</taxon>
        <taxon>eudicotyledons</taxon>
        <taxon>Gunneridae</taxon>
        <taxon>Pentapetalae</taxon>
        <taxon>rosids</taxon>
        <taxon>malvids</taxon>
        <taxon>Malvales</taxon>
        <taxon>Dipterocarpaceae</taxon>
        <taxon>Rubroshorea</taxon>
    </lineage>
</organism>
<sequence length="746" mass="85481">MPPKRNVGKVAQTLQIGLGEGSLAHLEGENEPIIPPPLSPILGEHSFVNLTFNNDSESGDDVAQSADMQRSNEESARIWHEQNAKNWRAFQAKIERMQEAFQRAKIEPQLQVVDLQRQNQNILAPTLRGSHLVFESATEFSLYLEQMEDLFHIQFYHSEPKVSMANLSHLVQRPGETSEAFISRFWKAKLKCSVALPEQEFLKLAQNGLDIELRKKFEGMEFRDFFELSYKVARYKNLLRDDTQRKFASHGTYYGDANFDLDVAEVVVDKLVVCPDLIKVVQQTNKTVKRYVDPFPSMSVGVNAADLRSIDRDKTQPYSRHRLAADDLRWVIEEARACRNQVRLGSYQRKKPKGHNPTQQKNNANQGIAIFGYAEKPRMVKPSLRSPRKWWEHVVHPKFPKTKSLPARRKSMSVRKEKGSTSGQCSPEKNEPPKSPTSSRVLAVESNEETGLKAKFDMSNKAKNSSDVIHFDEFSVNLSCLVITLPLVFQVREQTEVVTANDKPFVANTNIVEARFYDEDIETIHFFGRDHYGRPFGIIACTKSALDRYTVKEVVYEGEEEDLKDQITLEELDLAPAKLEDLKVEVQDPLEEVNLGLDRNPVEHRLPIREDFKPFKQPPRQMSLEVTLKVKEEIKRLLKNGKLRICVDFINLSLVTSKDEYPMPIADLLVDGAACHRILSFMDGHSGYNQIFIVEGDLVWKAILPPGKKDPRFRKWSPNWVGPFRIHKVLRRGAYWLKSLNGELHP</sequence>
<dbReference type="InterPro" id="IPR043128">
    <property type="entry name" value="Rev_trsase/Diguanyl_cyclase"/>
</dbReference>
<evidence type="ECO:0000256" key="1">
    <source>
        <dbReference type="SAM" id="MobiDB-lite"/>
    </source>
</evidence>
<evidence type="ECO:0000313" key="2">
    <source>
        <dbReference type="EMBL" id="GKV44010.1"/>
    </source>
</evidence>
<feature type="region of interest" description="Disordered" evidence="1">
    <location>
        <begin position="54"/>
        <end position="73"/>
    </location>
</feature>
<keyword evidence="3" id="KW-1185">Reference proteome</keyword>
<name>A0AAV5M3C2_9ROSI</name>
<feature type="compositionally biased region" description="Basic residues" evidence="1">
    <location>
        <begin position="401"/>
        <end position="413"/>
    </location>
</feature>
<dbReference type="Gene3D" id="3.10.10.10">
    <property type="entry name" value="HIV Type 1 Reverse Transcriptase, subunit A, domain 1"/>
    <property type="match status" value="1"/>
</dbReference>